<organism evidence="2 3">
    <name type="scientific">Stigmatella aurantiaca (strain DW4/3-1)</name>
    <dbReference type="NCBI Taxonomy" id="378806"/>
    <lineage>
        <taxon>Bacteria</taxon>
        <taxon>Pseudomonadati</taxon>
        <taxon>Myxococcota</taxon>
        <taxon>Myxococcia</taxon>
        <taxon>Myxococcales</taxon>
        <taxon>Cystobacterineae</taxon>
        <taxon>Archangiaceae</taxon>
        <taxon>Stigmatella</taxon>
    </lineage>
</organism>
<feature type="compositionally biased region" description="Basic residues" evidence="1">
    <location>
        <begin position="133"/>
        <end position="153"/>
    </location>
</feature>
<reference evidence="2 3" key="1">
    <citation type="submission" date="2006-04" db="EMBL/GenBank/DDBJ databases">
        <authorList>
            <person name="Nierman W.C."/>
        </authorList>
    </citation>
    <scope>NUCLEOTIDE SEQUENCE [LARGE SCALE GENOMIC DNA]</scope>
    <source>
        <strain evidence="2 3">DW4/3-1</strain>
    </source>
</reference>
<dbReference type="Proteomes" id="UP000032702">
    <property type="component" value="Unassembled WGS sequence"/>
</dbReference>
<name>Q09AR8_STIAD</name>
<evidence type="ECO:0000313" key="3">
    <source>
        <dbReference type="Proteomes" id="UP000032702"/>
    </source>
</evidence>
<comment type="caution">
    <text evidence="2">The sequence shown here is derived from an EMBL/GenBank/DDBJ whole genome shotgun (WGS) entry which is preliminary data.</text>
</comment>
<accession>Q09AR8</accession>
<feature type="region of interest" description="Disordered" evidence="1">
    <location>
        <begin position="249"/>
        <end position="270"/>
    </location>
</feature>
<evidence type="ECO:0000256" key="1">
    <source>
        <dbReference type="SAM" id="MobiDB-lite"/>
    </source>
</evidence>
<feature type="compositionally biased region" description="Basic residues" evidence="1">
    <location>
        <begin position="70"/>
        <end position="94"/>
    </location>
</feature>
<feature type="compositionally biased region" description="Basic residues" evidence="1">
    <location>
        <begin position="173"/>
        <end position="185"/>
    </location>
</feature>
<feature type="region of interest" description="Disordered" evidence="1">
    <location>
        <begin position="530"/>
        <end position="584"/>
    </location>
</feature>
<protein>
    <submittedName>
        <fullName evidence="2">Uncharacterized protein</fullName>
    </submittedName>
</protein>
<proteinExistence type="predicted"/>
<feature type="region of interest" description="Disordered" evidence="1">
    <location>
        <begin position="467"/>
        <end position="487"/>
    </location>
</feature>
<feature type="compositionally biased region" description="Low complexity" evidence="1">
    <location>
        <begin position="95"/>
        <end position="105"/>
    </location>
</feature>
<sequence>MRRPPPDIRSALQGSPTRDHLEALAHGNRSAPCPSHAGDLRRRSGPIEQQRWVLPRARWRRSQHRETFSRPHRSGHSRPPGRRNRRPRSCRTPRARGGSSTAGRAAWRRHTPGHRSHRRRRRRKACPLGNRHCNPRTLRRGRRRATASRRKKGNSCSEAPAEDDVKAGGGGRRGARPGGHRRRRALRGDNHQPHHTARRDRGPSGHQRRGELGLALRINALAAGDINDPISVRVHGAIADLLGIAAQEGAHAHRDQPRDGGVERGPLEDGGPRGAALLLLRGGHLIPGPLGRGARRLQVHVHRRRLPGLELQRLRVGGVLLRLDRELGLDRRHPRLEAAHAQRLLAQAHHRLRHVDVHLEHRPRPGQGLDAVGQQPGAALLELRVLGRPARQRVRLHHAPVVVIRPQPQRPPLVLQRQPRGDEQVRVQRLGGLGQTGGRRALQRRLVPVRQPLLGLLEGGTQRRLSDTAHSAIQGAEPAARDGGARSLGRVQAQQDDARQQLRARRLGREVHTDRGISGVLGVGRVGGRGLGAGQVQPHTLGLGGGGQHQREQEGEANGGSTHTPLLSRRPATRNGLEGRGGLP</sequence>
<feature type="compositionally biased region" description="Basic residues" evidence="1">
    <location>
        <begin position="106"/>
        <end position="125"/>
    </location>
</feature>
<evidence type="ECO:0000313" key="2">
    <source>
        <dbReference type="EMBL" id="EAU68842.1"/>
    </source>
</evidence>
<feature type="compositionally biased region" description="Basic and acidic residues" evidence="1">
    <location>
        <begin position="199"/>
        <end position="208"/>
    </location>
</feature>
<feature type="region of interest" description="Disordered" evidence="1">
    <location>
        <begin position="1"/>
        <end position="208"/>
    </location>
</feature>
<dbReference type="AlphaFoldDB" id="Q09AR8"/>
<feature type="compositionally biased region" description="Basic and acidic residues" evidence="1">
    <location>
        <begin position="250"/>
        <end position="270"/>
    </location>
</feature>
<dbReference type="EMBL" id="AAMD01000012">
    <property type="protein sequence ID" value="EAU68842.1"/>
    <property type="molecule type" value="Genomic_DNA"/>
</dbReference>
<gene>
    <name evidence="2" type="ORF">STIAU_8509</name>
</gene>